<dbReference type="EMBL" id="KN880436">
    <property type="protein sequence ID" value="KIY73438.1"/>
    <property type="molecule type" value="Genomic_DNA"/>
</dbReference>
<organism evidence="5 6">
    <name type="scientific">Cylindrobasidium torrendii FP15055 ss-10</name>
    <dbReference type="NCBI Taxonomy" id="1314674"/>
    <lineage>
        <taxon>Eukaryota</taxon>
        <taxon>Fungi</taxon>
        <taxon>Dikarya</taxon>
        <taxon>Basidiomycota</taxon>
        <taxon>Agaricomycotina</taxon>
        <taxon>Agaricomycetes</taxon>
        <taxon>Agaricomycetidae</taxon>
        <taxon>Agaricales</taxon>
        <taxon>Marasmiineae</taxon>
        <taxon>Physalacriaceae</taxon>
        <taxon>Cylindrobasidium</taxon>
    </lineage>
</organism>
<feature type="region of interest" description="Disordered" evidence="3">
    <location>
        <begin position="1"/>
        <end position="162"/>
    </location>
</feature>
<dbReference type="GO" id="GO:0003723">
    <property type="term" value="F:RNA binding"/>
    <property type="evidence" value="ECO:0007669"/>
    <property type="project" value="UniProtKB-UniRule"/>
</dbReference>
<dbReference type="InterPro" id="IPR035979">
    <property type="entry name" value="RBD_domain_sf"/>
</dbReference>
<dbReference type="SUPFAM" id="SSF54928">
    <property type="entry name" value="RNA-binding domain, RBD"/>
    <property type="match status" value="1"/>
</dbReference>
<reference evidence="5 6" key="1">
    <citation type="journal article" date="2015" name="Fungal Genet. Biol.">
        <title>Evolution of novel wood decay mechanisms in Agaricales revealed by the genome sequences of Fistulina hepatica and Cylindrobasidium torrendii.</title>
        <authorList>
            <person name="Floudas D."/>
            <person name="Held B.W."/>
            <person name="Riley R."/>
            <person name="Nagy L.G."/>
            <person name="Koehler G."/>
            <person name="Ransdell A.S."/>
            <person name="Younus H."/>
            <person name="Chow J."/>
            <person name="Chiniquy J."/>
            <person name="Lipzen A."/>
            <person name="Tritt A."/>
            <person name="Sun H."/>
            <person name="Haridas S."/>
            <person name="LaButti K."/>
            <person name="Ohm R.A."/>
            <person name="Kues U."/>
            <person name="Blanchette R.A."/>
            <person name="Grigoriev I.V."/>
            <person name="Minto R.E."/>
            <person name="Hibbett D.S."/>
        </authorList>
    </citation>
    <scope>NUCLEOTIDE SEQUENCE [LARGE SCALE GENOMIC DNA]</scope>
    <source>
        <strain evidence="5 6">FP15055 ss-10</strain>
    </source>
</reference>
<dbReference type="PANTHER" id="PTHR23189">
    <property type="entry name" value="RNA RECOGNITION MOTIF-CONTAINING"/>
    <property type="match status" value="1"/>
</dbReference>
<gene>
    <name evidence="5" type="ORF">CYLTODRAFT_240973</name>
</gene>
<evidence type="ECO:0000256" key="1">
    <source>
        <dbReference type="ARBA" id="ARBA00022884"/>
    </source>
</evidence>
<dbReference type="OrthoDB" id="439808at2759"/>
<evidence type="ECO:0000256" key="2">
    <source>
        <dbReference type="PROSITE-ProRule" id="PRU00176"/>
    </source>
</evidence>
<feature type="compositionally biased region" description="Gly residues" evidence="3">
    <location>
        <begin position="14"/>
        <end position="24"/>
    </location>
</feature>
<proteinExistence type="predicted"/>
<dbReference type="Pfam" id="PF00076">
    <property type="entry name" value="RRM_1"/>
    <property type="match status" value="1"/>
</dbReference>
<protein>
    <recommendedName>
        <fullName evidence="4">RRM domain-containing protein</fullName>
    </recommendedName>
</protein>
<dbReference type="InterPro" id="IPR012677">
    <property type="entry name" value="Nucleotide-bd_a/b_plait_sf"/>
</dbReference>
<feature type="domain" description="RRM" evidence="4">
    <location>
        <begin position="182"/>
        <end position="255"/>
    </location>
</feature>
<feature type="compositionally biased region" description="Gly residues" evidence="3">
    <location>
        <begin position="31"/>
        <end position="55"/>
    </location>
</feature>
<dbReference type="InterPro" id="IPR034453">
    <property type="entry name" value="MEI2-like_RRM1"/>
</dbReference>
<dbReference type="SMART" id="SM00360">
    <property type="entry name" value="RRM"/>
    <property type="match status" value="1"/>
</dbReference>
<dbReference type="InterPro" id="IPR000504">
    <property type="entry name" value="RRM_dom"/>
</dbReference>
<dbReference type="PROSITE" id="PS50102">
    <property type="entry name" value="RRM"/>
    <property type="match status" value="1"/>
</dbReference>
<dbReference type="Gene3D" id="3.30.70.330">
    <property type="match status" value="1"/>
</dbReference>
<evidence type="ECO:0000256" key="3">
    <source>
        <dbReference type="SAM" id="MobiDB-lite"/>
    </source>
</evidence>
<sequence>MNRHHPYGGNSMHRGGGPPGGGFGPDRSHRGGGGGGRGGRSRGGGRGGSGGGGGYAPSPYDAPPPMSAPYDAYGQGQSGPPPMGYGGYSGMPPGPPPLNPYAHQSYGPGPSGPYGGAPMPPPPSGYSPGHAYGGGSYVSEGRYPDPDASYGGGPARRRPAPPFKHRDEAMIEERIQRERPCRTLFIRNIKYETNSDDVRHQFEEHGDIKTFFDLISTRGMVFVTYYDLRAAERARERLQDTEIGGRPIDVHYSLPRDEDGGREVEMQGNLLVVLRQSPSGVIDDNELRRVLQSSGDIKQIRPTANGRPDSRYVEFFDTRGAVDAHERLRDKPLQDGVMDLEYAWDIGPSVTVVVQVLDVAAVGPDEEEEAVGVVVATLIWVAPDVNPTVAGTDVVVVTIAAVMTCMTVVAVAGDVVGTEQAAVEDMAGRHLTMGHLPTTDLMIAVVVGPRGRRHMAARPRLVMGLPQDGAHPVARCHRMRVPPSAWLVRPTWDPHRMAKTDLSKRKRFKSCSLPSRLLVLLGQSRHRRLLQGRRLALEDLPQATSSAVCHQSTMPCPCPCHIHCPHRMEWEYLLLGWASHHHLRWGICRCPQLARADCLLRQWASQRRQGAWVYRIHHI</sequence>
<evidence type="ECO:0000313" key="5">
    <source>
        <dbReference type="EMBL" id="KIY73438.1"/>
    </source>
</evidence>
<accession>A0A0D7BSC6</accession>
<dbReference type="CDD" id="cd12276">
    <property type="entry name" value="RRM2_MEI2_EAR1_like"/>
    <property type="match status" value="1"/>
</dbReference>
<keyword evidence="1 2" id="KW-0694">RNA-binding</keyword>
<keyword evidence="6" id="KW-1185">Reference proteome</keyword>
<dbReference type="Proteomes" id="UP000054007">
    <property type="component" value="Unassembled WGS sequence"/>
</dbReference>
<evidence type="ECO:0000313" key="6">
    <source>
        <dbReference type="Proteomes" id="UP000054007"/>
    </source>
</evidence>
<name>A0A0D7BSC6_9AGAR</name>
<dbReference type="CDD" id="cd12524">
    <property type="entry name" value="RRM1_MEI2_like"/>
    <property type="match status" value="1"/>
</dbReference>
<dbReference type="AlphaFoldDB" id="A0A0D7BSC6"/>
<evidence type="ECO:0000259" key="4">
    <source>
        <dbReference type="PROSITE" id="PS50102"/>
    </source>
</evidence>